<evidence type="ECO:0000313" key="2">
    <source>
        <dbReference type="Proteomes" id="UP000198797"/>
    </source>
</evidence>
<dbReference type="OrthoDB" id="4264468at2"/>
<dbReference type="AlphaFoldDB" id="A0A1C5AR74"/>
<sequence length="470" mass="51001">MSIAETSAEDALVALHTSLDERRRPEEVAHLVLRVVGGQLGLRDRMTLGRAARAAARWSGWSSMSVDFARPVGGARQIDAAARLFDLPPGGVDPDDPVSLLDFSARLSESLGAVDPARLDFLRDRLNREGRAAAGIELSKRQYNRRFRVTQRLLTKADRLAVEQTKRQLTMVARAGFAASIERDAFLADPWAGCFVAYVTAKRKLRREFTLSGRDNPYDDIADLLFRHCTAIPATDWWMIAQAHPTPAVLARLTEAQRGELLGRWWATMRQVAALLKRVWTASEFDQATMIVRRGNDSSTWNLLCGAYNAARAAWIAALDASGSLGLLQASCPGKAMMLIAADLAAWHRSTGGGLHPDVGVWARLPLPWDVLDGTTACTRADVEAACAAGGVDPVESGWTGPRTPAATGRFRPTPELVHGVSIVDPMWASMLRAGGAFSGKMIKSSLEQTLIPGDVVVSELPERGGHVKP</sequence>
<protein>
    <submittedName>
        <fullName evidence="1">Uncharacterized protein</fullName>
    </submittedName>
</protein>
<evidence type="ECO:0000313" key="1">
    <source>
        <dbReference type="EMBL" id="SCF47737.1"/>
    </source>
</evidence>
<dbReference type="Proteomes" id="UP000198797">
    <property type="component" value="Unassembled WGS sequence"/>
</dbReference>
<gene>
    <name evidence="1" type="ORF">GA0070216_12368</name>
</gene>
<organism evidence="1 2">
    <name type="scientific">Micromonospora matsumotoense</name>
    <dbReference type="NCBI Taxonomy" id="121616"/>
    <lineage>
        <taxon>Bacteria</taxon>
        <taxon>Bacillati</taxon>
        <taxon>Actinomycetota</taxon>
        <taxon>Actinomycetes</taxon>
        <taxon>Micromonosporales</taxon>
        <taxon>Micromonosporaceae</taxon>
        <taxon>Micromonospora</taxon>
    </lineage>
</organism>
<reference evidence="2" key="1">
    <citation type="submission" date="2016-06" db="EMBL/GenBank/DDBJ databases">
        <authorList>
            <person name="Varghese N."/>
            <person name="Submissions Spin"/>
        </authorList>
    </citation>
    <scope>NUCLEOTIDE SEQUENCE [LARGE SCALE GENOMIC DNA]</scope>
    <source>
        <strain evidence="2">DSM 44100</strain>
    </source>
</reference>
<keyword evidence="2" id="KW-1185">Reference proteome</keyword>
<dbReference type="RefSeq" id="WP_091252984.1">
    <property type="nucleotide sequence ID" value="NZ_FMCU01000023.1"/>
</dbReference>
<name>A0A1C5AR74_9ACTN</name>
<proteinExistence type="predicted"/>
<dbReference type="EMBL" id="FMCU01000023">
    <property type="protein sequence ID" value="SCF47737.1"/>
    <property type="molecule type" value="Genomic_DNA"/>
</dbReference>
<accession>A0A1C5AR74</accession>